<evidence type="ECO:0008006" key="5">
    <source>
        <dbReference type="Google" id="ProtNLM"/>
    </source>
</evidence>
<name>A0A0J9C2W4_9FIRM</name>
<dbReference type="PANTHER" id="PTHR43649">
    <property type="entry name" value="ARABINOSE-BINDING PROTEIN-RELATED"/>
    <property type="match status" value="1"/>
</dbReference>
<keyword evidence="2" id="KW-0732">Signal</keyword>
<dbReference type="AlphaFoldDB" id="A0A0J9C2W4"/>
<evidence type="ECO:0000313" key="3">
    <source>
        <dbReference type="EMBL" id="KMW18784.1"/>
    </source>
</evidence>
<evidence type="ECO:0000256" key="2">
    <source>
        <dbReference type="SAM" id="SignalP"/>
    </source>
</evidence>
<dbReference type="Proteomes" id="UP000037392">
    <property type="component" value="Unassembled WGS sequence"/>
</dbReference>
<feature type="compositionally biased region" description="Low complexity" evidence="1">
    <location>
        <begin position="37"/>
        <end position="54"/>
    </location>
</feature>
<comment type="caution">
    <text evidence="3">The sequence shown here is derived from an EMBL/GenBank/DDBJ whole genome shotgun (WGS) entry which is preliminary data.</text>
</comment>
<dbReference type="InterPro" id="IPR050490">
    <property type="entry name" value="Bact_solute-bd_prot1"/>
</dbReference>
<proteinExistence type="predicted"/>
<dbReference type="GeneID" id="93163380"/>
<dbReference type="Pfam" id="PF01547">
    <property type="entry name" value="SBP_bac_1"/>
    <property type="match status" value="1"/>
</dbReference>
<sequence>MKRRLAAMMMAVVLTGGSVMGCAGSGGSASAPDQGTAEAVSAQAAGEAAPAGSEGDQEADPEIKSDVTYTLSFWHGATDDVRQQMYDHGIQRFNKAYPNVTVEQTRLDSDAYKTKIKTVMGAGATDIPDVFMNWGGDVLKTYIEYGLVADITDLIAPYKDEYYDFEFGISTFDDRIYGMGIGIAPSVIFYNTEIFNKLNLEVPATWEELDAVCASLKDAGYVPFALGNKNKWPGLLEYTMLGVNLGGEEMSKGLSNRTVSFDNEHFIEAGRRISAFSQKGYYPDGTNGIDHNAGGSRMLFYNEVAAMFIMTNGFLSNCVAEDAEFYEKVGTFPYPACNDSGELGIVAGGNVFSISSQCEYPEMAADFLYYLTNADFSQDYIDAGNCFTGAKDVTISDPLVQEQFDNLIQADWTQNFYDQQFVAELGEAFKDYTQALYGGTMTPEEAAAGLEKVAVECYGELKQ</sequence>
<evidence type="ECO:0000256" key="1">
    <source>
        <dbReference type="SAM" id="MobiDB-lite"/>
    </source>
</evidence>
<gene>
    <name evidence="3" type="ORF">HMPREF9470_02888</name>
</gene>
<organism evidence="3 4">
    <name type="scientific">[Clostridium] citroniae WAL-19142</name>
    <dbReference type="NCBI Taxonomy" id="742734"/>
    <lineage>
        <taxon>Bacteria</taxon>
        <taxon>Bacillati</taxon>
        <taxon>Bacillota</taxon>
        <taxon>Clostridia</taxon>
        <taxon>Lachnospirales</taxon>
        <taxon>Lachnospiraceae</taxon>
        <taxon>Enterocloster</taxon>
    </lineage>
</organism>
<dbReference type="PATRIC" id="fig|742734.4.peg.3092"/>
<feature type="signal peptide" evidence="2">
    <location>
        <begin position="1"/>
        <end position="21"/>
    </location>
</feature>
<reference evidence="3 4" key="1">
    <citation type="submission" date="2011-04" db="EMBL/GenBank/DDBJ databases">
        <title>The Genome Sequence of Clostridium citroniae WAL-19142.</title>
        <authorList>
            <consortium name="The Broad Institute Genome Sequencing Platform"/>
            <person name="Earl A."/>
            <person name="Ward D."/>
            <person name="Feldgarden M."/>
            <person name="Gevers D."/>
            <person name="Warren Y.A."/>
            <person name="Tyrrell K.L."/>
            <person name="Citron D.M."/>
            <person name="Goldstein E.J."/>
            <person name="Daigneault M."/>
            <person name="Allen-Vercoe E."/>
            <person name="Young S.K."/>
            <person name="Zeng Q."/>
            <person name="Gargeya S."/>
            <person name="Fitzgerald M."/>
            <person name="Haas B."/>
            <person name="Abouelleil A."/>
            <person name="Alvarado L."/>
            <person name="Arachchi H.M."/>
            <person name="Berlin A."/>
            <person name="Brown A."/>
            <person name="Chapman S.B."/>
            <person name="Chen Z."/>
            <person name="Dunbar C."/>
            <person name="Freedman E."/>
            <person name="Gearin G."/>
            <person name="Gellesch M."/>
            <person name="Goldberg J."/>
            <person name="Griggs A."/>
            <person name="Gujja S."/>
            <person name="Heilman E.R."/>
            <person name="Heiman D."/>
            <person name="Howarth C."/>
            <person name="Larson L."/>
            <person name="Lui A."/>
            <person name="MacDonald P.J."/>
            <person name="Mehta T."/>
            <person name="Montmayeur A."/>
            <person name="Murphy C."/>
            <person name="Neiman D."/>
            <person name="Pearson M."/>
            <person name="Priest M."/>
            <person name="Roberts A."/>
            <person name="Saif S."/>
            <person name="Shea T."/>
            <person name="Shenoy N."/>
            <person name="Sisk P."/>
            <person name="Stolte C."/>
            <person name="Sykes S."/>
            <person name="White J."/>
            <person name="Yandava C."/>
            <person name="Wortman J."/>
            <person name="Nusbaum C."/>
            <person name="Birren B."/>
        </authorList>
    </citation>
    <scope>NUCLEOTIDE SEQUENCE [LARGE SCALE GENOMIC DNA]</scope>
    <source>
        <strain evidence="3 4">WAL-19142</strain>
    </source>
</reference>
<dbReference type="EMBL" id="ADLK01000022">
    <property type="protein sequence ID" value="KMW18784.1"/>
    <property type="molecule type" value="Genomic_DNA"/>
</dbReference>
<feature type="chain" id="PRO_5039559595" description="Extracellular solute-binding protein" evidence="2">
    <location>
        <begin position="22"/>
        <end position="463"/>
    </location>
</feature>
<protein>
    <recommendedName>
        <fullName evidence="5">Extracellular solute-binding protein</fullName>
    </recommendedName>
</protein>
<dbReference type="PROSITE" id="PS51257">
    <property type="entry name" value="PROKAR_LIPOPROTEIN"/>
    <property type="match status" value="1"/>
</dbReference>
<accession>A0A0J9C2W4</accession>
<evidence type="ECO:0000313" key="4">
    <source>
        <dbReference type="Proteomes" id="UP000037392"/>
    </source>
</evidence>
<dbReference type="Gene3D" id="3.40.190.10">
    <property type="entry name" value="Periplasmic binding protein-like II"/>
    <property type="match status" value="2"/>
</dbReference>
<feature type="region of interest" description="Disordered" evidence="1">
    <location>
        <begin position="24"/>
        <end position="60"/>
    </location>
</feature>
<dbReference type="SUPFAM" id="SSF53850">
    <property type="entry name" value="Periplasmic binding protein-like II"/>
    <property type="match status" value="1"/>
</dbReference>
<dbReference type="RefSeq" id="WP_007871277.1">
    <property type="nucleotide sequence ID" value="NZ_KQ235878.1"/>
</dbReference>
<dbReference type="InterPro" id="IPR006059">
    <property type="entry name" value="SBP"/>
</dbReference>